<feature type="transmembrane region" description="Helical" evidence="1">
    <location>
        <begin position="6"/>
        <end position="27"/>
    </location>
</feature>
<gene>
    <name evidence="2" type="ORF">ABZJ_00074</name>
</gene>
<feature type="transmembrane region" description="Helical" evidence="1">
    <location>
        <begin position="124"/>
        <end position="149"/>
    </location>
</feature>
<dbReference type="InterPro" id="IPR049458">
    <property type="entry name" value="EpsG-like"/>
</dbReference>
<feature type="transmembrane region" description="Helical" evidence="1">
    <location>
        <begin position="239"/>
        <end position="266"/>
    </location>
</feature>
<feature type="transmembrane region" description="Helical" evidence="1">
    <location>
        <begin position="294"/>
        <end position="314"/>
    </location>
</feature>
<evidence type="ECO:0000256" key="1">
    <source>
        <dbReference type="SAM" id="Phobius"/>
    </source>
</evidence>
<keyword evidence="1" id="KW-1133">Transmembrane helix</keyword>
<organism evidence="2 3">
    <name type="scientific">Acinetobacter baumannii (strain MDR-ZJ06)</name>
    <dbReference type="NCBI Taxonomy" id="497978"/>
    <lineage>
        <taxon>Bacteria</taxon>
        <taxon>Pseudomonadati</taxon>
        <taxon>Pseudomonadota</taxon>
        <taxon>Gammaproteobacteria</taxon>
        <taxon>Moraxellales</taxon>
        <taxon>Moraxellaceae</taxon>
        <taxon>Acinetobacter</taxon>
        <taxon>Acinetobacter calcoaceticus/baumannii complex</taxon>
    </lineage>
</organism>
<sequence length="324" mass="37585">MKDFKVQAGNLWAFIAGILVFLISLYIEPKYLYGDQEHYREFFNYCFYDGYSHTMQLFCYQNTLGSTEPGYFYLSKIAHLFLEKDIYISFANSILVFLLIKLVFKWYENIWHRYFFIFLVLTNYYLIVLMFAAERLKFSFIFLVLALLVAKQWKRIIIFGLALFTHVQSALLIATFFISKVLDKNTKLWVKIIISLICIIGFTGAFLLMQEHIVNKLGAYSEGTEEDGNGFISMIKTGVFIFLAGISTFRILPVISGIPLVLLSYFLGSERIGMLAFILYVCAVIYYKKKADLLLFLVMLYFTIKTPSFILNILNYGVGYISNS</sequence>
<dbReference type="AlphaFoldDB" id="A0A654KVX0"/>
<name>A0A654KVX0_ACIBM</name>
<feature type="transmembrane region" description="Helical" evidence="1">
    <location>
        <begin position="86"/>
        <end position="104"/>
    </location>
</feature>
<accession>A0A654KVX0</accession>
<feature type="transmembrane region" description="Helical" evidence="1">
    <location>
        <begin position="156"/>
        <end position="182"/>
    </location>
</feature>
<dbReference type="EMBL" id="CP001937">
    <property type="protein sequence ID" value="AEP04534.1"/>
    <property type="molecule type" value="Genomic_DNA"/>
</dbReference>
<reference evidence="2 3" key="1">
    <citation type="journal article" date="2011" name="Antimicrob. Agents Chemother.">
        <title>Genomic analysis of the multidrug-resistant Acinetobacter baumannii strain MDR-ZJ06 widely spread in China.</title>
        <authorList>
            <person name="Zhou H."/>
            <person name="Zhang T."/>
            <person name="Yu D."/>
            <person name="Pi B."/>
            <person name="Yang Q."/>
            <person name="Zhou J."/>
            <person name="Hu S."/>
            <person name="Yu Y."/>
        </authorList>
    </citation>
    <scope>NUCLEOTIDE SEQUENCE [LARGE SCALE GENOMIC DNA]</scope>
    <source>
        <strain evidence="2 3">MDR-ZJ06</strain>
    </source>
</reference>
<evidence type="ECO:0000313" key="3">
    <source>
        <dbReference type="Proteomes" id="UP000009290"/>
    </source>
</evidence>
<protein>
    <recommendedName>
        <fullName evidence="4">Wzy</fullName>
    </recommendedName>
</protein>
<evidence type="ECO:0008006" key="4">
    <source>
        <dbReference type="Google" id="ProtNLM"/>
    </source>
</evidence>
<proteinExistence type="predicted"/>
<keyword evidence="1" id="KW-0472">Membrane</keyword>
<feature type="transmembrane region" description="Helical" evidence="1">
    <location>
        <begin position="188"/>
        <end position="208"/>
    </location>
</feature>
<evidence type="ECO:0000313" key="2">
    <source>
        <dbReference type="EMBL" id="AEP04534.1"/>
    </source>
</evidence>
<dbReference type="Proteomes" id="UP000009290">
    <property type="component" value="Chromosome"/>
</dbReference>
<dbReference type="Pfam" id="PF14897">
    <property type="entry name" value="EpsG"/>
    <property type="match status" value="1"/>
</dbReference>
<feature type="transmembrane region" description="Helical" evidence="1">
    <location>
        <begin position="272"/>
        <end position="287"/>
    </location>
</feature>
<dbReference type="RefSeq" id="WP_000651325.1">
    <property type="nucleotide sequence ID" value="NC_017171.2"/>
</dbReference>
<dbReference type="KEGG" id="abz:ABZJ_00074"/>
<keyword evidence="1" id="KW-0812">Transmembrane</keyword>